<feature type="region of interest" description="Disordered" evidence="2">
    <location>
        <begin position="1"/>
        <end position="47"/>
    </location>
</feature>
<feature type="compositionally biased region" description="Polar residues" evidence="2">
    <location>
        <begin position="551"/>
        <end position="562"/>
    </location>
</feature>
<dbReference type="Proteomes" id="UP001457282">
    <property type="component" value="Unassembled WGS sequence"/>
</dbReference>
<feature type="compositionally biased region" description="Basic and acidic residues" evidence="2">
    <location>
        <begin position="539"/>
        <end position="550"/>
    </location>
</feature>
<protein>
    <submittedName>
        <fullName evidence="3">Uncharacterized protein</fullName>
    </submittedName>
</protein>
<keyword evidence="4" id="KW-1185">Reference proteome</keyword>
<evidence type="ECO:0000256" key="1">
    <source>
        <dbReference type="SAM" id="Coils"/>
    </source>
</evidence>
<sequence length="580" mass="65980">MEATAAARGSSMPPMPQAQTRKQWRAVSDHHSARNIGDEELERSKLGHSDERTIYEVQQGREPVDVDFCSISIDGNLDHDHLQQQLHDVVRQREELQHMETELRAQMIARSEIMEIQNNFDAQLKEHENAASKLQEQLHEKEQAIHDLERKLEDKDRELHAIKLDNEAAWAKEGLLREQNKELATFRRERDHSEAERAQHIQQLHDLQEHIQEKERQHIELQEQHRLAQEAILFKDEQLSEAQAWITRVQEVDVLQSSTLQNQLREHTEHYNQLWLGCQSFAEMERHHMHTVQQLQLELADARQRSGTYADESRLANSSSKEASQFGRNNGNQIDMNMSNGDTGALPNGNSEDVPSFSSTVNASSQVDHVPSVPIGPSSLLGMPPYLPPGQVTGMHPFLLHQPGVPHSMPPQVPQSHVGNFHSIPAMSSLEQWQNQQAPSESLQISTQTEPPSSQNDQNLIRSDAKYNYETSVNGQPFHQDYLDVQIRQGAEPEPVISSSPEEAQVLESITSSYLVSPQTEQSLQQISSQFPDSLRLDSLEKSSETKAHEQNVQTSTNHGFGRTSYNGRETKFCCQFLKI</sequence>
<gene>
    <name evidence="3" type="ORF">M0R45_038341</name>
</gene>
<evidence type="ECO:0000256" key="2">
    <source>
        <dbReference type="SAM" id="MobiDB-lite"/>
    </source>
</evidence>
<feature type="region of interest" description="Disordered" evidence="2">
    <location>
        <begin position="539"/>
        <end position="562"/>
    </location>
</feature>
<feature type="compositionally biased region" description="Polar residues" evidence="2">
    <location>
        <begin position="429"/>
        <end position="459"/>
    </location>
</feature>
<organism evidence="3 4">
    <name type="scientific">Rubus argutus</name>
    <name type="common">Southern blackberry</name>
    <dbReference type="NCBI Taxonomy" id="59490"/>
    <lineage>
        <taxon>Eukaryota</taxon>
        <taxon>Viridiplantae</taxon>
        <taxon>Streptophyta</taxon>
        <taxon>Embryophyta</taxon>
        <taxon>Tracheophyta</taxon>
        <taxon>Spermatophyta</taxon>
        <taxon>Magnoliopsida</taxon>
        <taxon>eudicotyledons</taxon>
        <taxon>Gunneridae</taxon>
        <taxon>Pentapetalae</taxon>
        <taxon>rosids</taxon>
        <taxon>fabids</taxon>
        <taxon>Rosales</taxon>
        <taxon>Rosaceae</taxon>
        <taxon>Rosoideae</taxon>
        <taxon>Rosoideae incertae sedis</taxon>
        <taxon>Rubus</taxon>
    </lineage>
</organism>
<dbReference type="PANTHER" id="PTHR35766:SF1">
    <property type="entry name" value="OS08G0543600 PROTEIN"/>
    <property type="match status" value="1"/>
</dbReference>
<name>A0AAW1W5E6_RUBAR</name>
<feature type="compositionally biased region" description="Polar residues" evidence="2">
    <location>
        <begin position="315"/>
        <end position="367"/>
    </location>
</feature>
<comment type="caution">
    <text evidence="3">The sequence shown here is derived from an EMBL/GenBank/DDBJ whole genome shotgun (WGS) entry which is preliminary data.</text>
</comment>
<evidence type="ECO:0000313" key="3">
    <source>
        <dbReference type="EMBL" id="KAK9914569.1"/>
    </source>
</evidence>
<feature type="region of interest" description="Disordered" evidence="2">
    <location>
        <begin position="308"/>
        <end position="371"/>
    </location>
</feature>
<evidence type="ECO:0000313" key="4">
    <source>
        <dbReference type="Proteomes" id="UP001457282"/>
    </source>
</evidence>
<feature type="coiled-coil region" evidence="1">
    <location>
        <begin position="79"/>
        <end position="231"/>
    </location>
</feature>
<dbReference type="PANTHER" id="PTHR35766">
    <property type="entry name" value="OS08G0543600 PROTEIN"/>
    <property type="match status" value="1"/>
</dbReference>
<reference evidence="3 4" key="1">
    <citation type="journal article" date="2023" name="G3 (Bethesda)">
        <title>A chromosome-length genome assembly and annotation of blackberry (Rubus argutus, cv. 'Hillquist').</title>
        <authorList>
            <person name="Bruna T."/>
            <person name="Aryal R."/>
            <person name="Dudchenko O."/>
            <person name="Sargent D.J."/>
            <person name="Mead D."/>
            <person name="Buti M."/>
            <person name="Cavallini A."/>
            <person name="Hytonen T."/>
            <person name="Andres J."/>
            <person name="Pham M."/>
            <person name="Weisz D."/>
            <person name="Mascagni F."/>
            <person name="Usai G."/>
            <person name="Natali L."/>
            <person name="Bassil N."/>
            <person name="Fernandez G.E."/>
            <person name="Lomsadze A."/>
            <person name="Armour M."/>
            <person name="Olukolu B."/>
            <person name="Poorten T."/>
            <person name="Britton C."/>
            <person name="Davik J."/>
            <person name="Ashrafi H."/>
            <person name="Aiden E.L."/>
            <person name="Borodovsky M."/>
            <person name="Worthington M."/>
        </authorList>
    </citation>
    <scope>NUCLEOTIDE SEQUENCE [LARGE SCALE GENOMIC DNA]</scope>
    <source>
        <strain evidence="3">PI 553951</strain>
    </source>
</reference>
<accession>A0AAW1W5E6</accession>
<proteinExistence type="predicted"/>
<keyword evidence="1" id="KW-0175">Coiled coil</keyword>
<dbReference type="AlphaFoldDB" id="A0AAW1W5E6"/>
<dbReference type="EMBL" id="JBEDUW010000007">
    <property type="protein sequence ID" value="KAK9914569.1"/>
    <property type="molecule type" value="Genomic_DNA"/>
</dbReference>
<feature type="region of interest" description="Disordered" evidence="2">
    <location>
        <begin position="397"/>
        <end position="459"/>
    </location>
</feature>